<dbReference type="SUPFAM" id="SSF116726">
    <property type="entry name" value="TrkA C-terminal domain-like"/>
    <property type="match status" value="1"/>
</dbReference>
<name>A0ABP5MEA3_9MICO</name>
<dbReference type="EMBL" id="BAAAQT010000001">
    <property type="protein sequence ID" value="GAA2170659.1"/>
    <property type="molecule type" value="Genomic_DNA"/>
</dbReference>
<dbReference type="PANTHER" id="PTHR30445">
    <property type="entry name" value="K(+)_H(+) ANTIPORTER SUBUNIT KHTT"/>
    <property type="match status" value="1"/>
</dbReference>
<organism evidence="2 3">
    <name type="scientific">Agrococcus versicolor</name>
    <dbReference type="NCBI Taxonomy" id="501482"/>
    <lineage>
        <taxon>Bacteria</taxon>
        <taxon>Bacillati</taxon>
        <taxon>Actinomycetota</taxon>
        <taxon>Actinomycetes</taxon>
        <taxon>Micrococcales</taxon>
        <taxon>Microbacteriaceae</taxon>
        <taxon>Agrococcus</taxon>
    </lineage>
</organism>
<dbReference type="PANTHER" id="PTHR30445:SF8">
    <property type="entry name" value="K(+)_H(+) ANTIPORTER SUBUNIT KHTT"/>
    <property type="match status" value="1"/>
</dbReference>
<evidence type="ECO:0000313" key="2">
    <source>
        <dbReference type="EMBL" id="GAA2170659.1"/>
    </source>
</evidence>
<evidence type="ECO:0000259" key="1">
    <source>
        <dbReference type="PROSITE" id="PS51202"/>
    </source>
</evidence>
<accession>A0ABP5MEA3</accession>
<dbReference type="Pfam" id="PF25991">
    <property type="entry name" value="KhtT_N"/>
    <property type="match status" value="1"/>
</dbReference>
<dbReference type="Proteomes" id="UP001501599">
    <property type="component" value="Unassembled WGS sequence"/>
</dbReference>
<protein>
    <submittedName>
        <fullName evidence="2">Cation:proton antiporter regulatory subunit</fullName>
    </submittedName>
</protein>
<dbReference type="InterPro" id="IPR026278">
    <property type="entry name" value="KhtT"/>
</dbReference>
<dbReference type="InterPro" id="IPR050144">
    <property type="entry name" value="AAE_transporter"/>
</dbReference>
<keyword evidence="3" id="KW-1185">Reference proteome</keyword>
<dbReference type="InterPro" id="IPR036721">
    <property type="entry name" value="RCK_C_sf"/>
</dbReference>
<gene>
    <name evidence="2" type="ORF">GCM10009846_01840</name>
</gene>
<feature type="domain" description="RCK C-terminal" evidence="1">
    <location>
        <begin position="79"/>
        <end position="165"/>
    </location>
</feature>
<dbReference type="PROSITE" id="PS51202">
    <property type="entry name" value="RCK_C"/>
    <property type="match status" value="1"/>
</dbReference>
<sequence length="166" mass="17687">MWHAHAVDITQTLLPGVGVRYDMTTRKGVPISVVVHREGPADLCVSSKHDPDDVRLALHLDEEEIDALTDVLGAHRITQSMADVTRAIPGLETARLLVEDGTAFVGRPLGDTRARTLTGCSIVAIVRADDVIAAPTPADVLQAGDSLVAIGSLDGLEQLRTRLRTG</sequence>
<dbReference type="PIRSF" id="PIRSF005028">
    <property type="entry name" value="KhtT"/>
    <property type="match status" value="1"/>
</dbReference>
<proteinExistence type="predicted"/>
<dbReference type="InterPro" id="IPR006037">
    <property type="entry name" value="RCK_C"/>
</dbReference>
<dbReference type="Pfam" id="PF02080">
    <property type="entry name" value="TrkA_C"/>
    <property type="match status" value="1"/>
</dbReference>
<dbReference type="InterPro" id="IPR058776">
    <property type="entry name" value="KhtT-like_N"/>
</dbReference>
<comment type="caution">
    <text evidence="2">The sequence shown here is derived from an EMBL/GenBank/DDBJ whole genome shotgun (WGS) entry which is preliminary data.</text>
</comment>
<reference evidence="3" key="1">
    <citation type="journal article" date="2019" name="Int. J. Syst. Evol. Microbiol.">
        <title>The Global Catalogue of Microorganisms (GCM) 10K type strain sequencing project: providing services to taxonomists for standard genome sequencing and annotation.</title>
        <authorList>
            <consortium name="The Broad Institute Genomics Platform"/>
            <consortium name="The Broad Institute Genome Sequencing Center for Infectious Disease"/>
            <person name="Wu L."/>
            <person name="Ma J."/>
        </authorList>
    </citation>
    <scope>NUCLEOTIDE SEQUENCE [LARGE SCALE GENOMIC DNA]</scope>
    <source>
        <strain evidence="3">JCM 16026</strain>
    </source>
</reference>
<dbReference type="Gene3D" id="3.30.70.1450">
    <property type="entry name" value="Regulator of K+ conductance, C-terminal domain"/>
    <property type="match status" value="1"/>
</dbReference>
<evidence type="ECO:0000313" key="3">
    <source>
        <dbReference type="Proteomes" id="UP001501599"/>
    </source>
</evidence>